<dbReference type="EMBL" id="HACG01033754">
    <property type="protein sequence ID" value="CEK80619.1"/>
    <property type="molecule type" value="Transcribed_RNA"/>
</dbReference>
<sequence>RSIWKKCNREQNGAARVFTFEQSVLYCRICMFSAVVGGYHKVYYEQISVVEGQNSSNYDMLVTSAEWKRTACHGSSIVRDLDLLTECNGRTTSNSHQSLNLNQTRREVVD</sequence>
<protein>
    <submittedName>
        <fullName evidence="3">Uncharacterized protein</fullName>
    </submittedName>
</protein>
<evidence type="ECO:0000313" key="2">
    <source>
        <dbReference type="EMBL" id="CEK80619.1"/>
    </source>
</evidence>
<reference evidence="3" key="1">
    <citation type="submission" date="2014-12" db="EMBL/GenBank/DDBJ databases">
        <title>Insight into the proteome of Arion vulgaris.</title>
        <authorList>
            <person name="Aradska J."/>
            <person name="Bulat T."/>
            <person name="Smidak R."/>
            <person name="Sarate P."/>
            <person name="Gangsoo J."/>
            <person name="Sialana F."/>
            <person name="Bilban M."/>
            <person name="Lubec G."/>
        </authorList>
    </citation>
    <scope>NUCLEOTIDE SEQUENCE</scope>
    <source>
        <tissue evidence="3">Skin</tissue>
    </source>
</reference>
<dbReference type="EMBL" id="HACG01033755">
    <property type="protein sequence ID" value="CEK80620.1"/>
    <property type="molecule type" value="Transcribed_RNA"/>
</dbReference>
<name>A0A0B7AL09_9EUPU</name>
<feature type="non-terminal residue" evidence="3">
    <location>
        <position position="1"/>
    </location>
</feature>
<feature type="region of interest" description="Disordered" evidence="1">
    <location>
        <begin position="91"/>
        <end position="110"/>
    </location>
</feature>
<proteinExistence type="predicted"/>
<accession>A0A0B7AL09</accession>
<dbReference type="AlphaFoldDB" id="A0A0B7AL09"/>
<evidence type="ECO:0000256" key="1">
    <source>
        <dbReference type="SAM" id="MobiDB-lite"/>
    </source>
</evidence>
<feature type="compositionally biased region" description="Polar residues" evidence="1">
    <location>
        <begin position="91"/>
        <end position="103"/>
    </location>
</feature>
<gene>
    <name evidence="3" type="primary">ORF121802</name>
    <name evidence="2" type="synonym">ORF121801</name>
</gene>
<evidence type="ECO:0000313" key="3">
    <source>
        <dbReference type="EMBL" id="CEK80620.1"/>
    </source>
</evidence>
<organism evidence="3">
    <name type="scientific">Arion vulgaris</name>
    <dbReference type="NCBI Taxonomy" id="1028688"/>
    <lineage>
        <taxon>Eukaryota</taxon>
        <taxon>Metazoa</taxon>
        <taxon>Spiralia</taxon>
        <taxon>Lophotrochozoa</taxon>
        <taxon>Mollusca</taxon>
        <taxon>Gastropoda</taxon>
        <taxon>Heterobranchia</taxon>
        <taxon>Euthyneura</taxon>
        <taxon>Panpulmonata</taxon>
        <taxon>Eupulmonata</taxon>
        <taxon>Stylommatophora</taxon>
        <taxon>Helicina</taxon>
        <taxon>Arionoidea</taxon>
        <taxon>Arionidae</taxon>
        <taxon>Arion</taxon>
    </lineage>
</organism>